<organism evidence="1 2">
    <name type="scientific">Arthrobacter hankyongi</name>
    <dbReference type="NCBI Taxonomy" id="2904801"/>
    <lineage>
        <taxon>Bacteria</taxon>
        <taxon>Bacillati</taxon>
        <taxon>Actinomycetota</taxon>
        <taxon>Actinomycetes</taxon>
        <taxon>Micrococcales</taxon>
        <taxon>Micrococcaceae</taxon>
        <taxon>Arthrobacter</taxon>
    </lineage>
</organism>
<evidence type="ECO:0000313" key="2">
    <source>
        <dbReference type="Proteomes" id="UP001165368"/>
    </source>
</evidence>
<dbReference type="Proteomes" id="UP001165368">
    <property type="component" value="Unassembled WGS sequence"/>
</dbReference>
<keyword evidence="2" id="KW-1185">Reference proteome</keyword>
<comment type="caution">
    <text evidence="1">The sequence shown here is derived from an EMBL/GenBank/DDBJ whole genome shotgun (WGS) entry which is preliminary data.</text>
</comment>
<sequence>MALLQHAGVTILPPEQATPEAVLELVTGRPVWIHVDWDVLEPGYIPTAYKIPAGMLPRQIAAIFAALPAESIGGVELAVFEAGDPDVPEVLSVELIVESFQHLQQPLALRHQTS</sequence>
<dbReference type="InterPro" id="IPR023696">
    <property type="entry name" value="Ureohydrolase_dom_sf"/>
</dbReference>
<dbReference type="EMBL" id="JAKLTQ010000004">
    <property type="protein sequence ID" value="MCG2621862.1"/>
    <property type="molecule type" value="Genomic_DNA"/>
</dbReference>
<reference evidence="1" key="1">
    <citation type="submission" date="2022-01" db="EMBL/GenBank/DDBJ databases">
        <authorList>
            <person name="Jo J.-H."/>
            <person name="Im W.-T."/>
        </authorList>
    </citation>
    <scope>NUCLEOTIDE SEQUENCE</scope>
    <source>
        <strain evidence="1">I2-34</strain>
    </source>
</reference>
<protein>
    <submittedName>
        <fullName evidence="1">Uncharacterized protein</fullName>
    </submittedName>
</protein>
<dbReference type="Gene3D" id="3.40.800.10">
    <property type="entry name" value="Ureohydrolase domain"/>
    <property type="match status" value="1"/>
</dbReference>
<accession>A0ABS9L5V4</accession>
<dbReference type="RefSeq" id="WP_237819905.1">
    <property type="nucleotide sequence ID" value="NZ_JAKLTQ010000004.1"/>
</dbReference>
<gene>
    <name evidence="1" type="ORF">LVY72_08015</name>
</gene>
<proteinExistence type="predicted"/>
<evidence type="ECO:0000313" key="1">
    <source>
        <dbReference type="EMBL" id="MCG2621862.1"/>
    </source>
</evidence>
<dbReference type="SUPFAM" id="SSF52768">
    <property type="entry name" value="Arginase/deacetylase"/>
    <property type="match status" value="1"/>
</dbReference>
<name>A0ABS9L5V4_9MICC</name>